<dbReference type="GO" id="GO:0004672">
    <property type="term" value="F:protein kinase activity"/>
    <property type="evidence" value="ECO:0007669"/>
    <property type="project" value="InterPro"/>
</dbReference>
<dbReference type="PROSITE" id="PS50011">
    <property type="entry name" value="PROTEIN_KINASE_DOM"/>
    <property type="match status" value="1"/>
</dbReference>
<dbReference type="InterPro" id="IPR000719">
    <property type="entry name" value="Prot_kinase_dom"/>
</dbReference>
<name>A0AAT9HV89_9ACTN</name>
<dbReference type="Gene3D" id="1.10.510.10">
    <property type="entry name" value="Transferase(Phosphotransferase) domain 1"/>
    <property type="match status" value="1"/>
</dbReference>
<evidence type="ECO:0000256" key="1">
    <source>
        <dbReference type="SAM" id="MobiDB-lite"/>
    </source>
</evidence>
<dbReference type="AlphaFoldDB" id="A0AAT9HV89"/>
<proteinExistence type="predicted"/>
<dbReference type="InterPro" id="IPR011009">
    <property type="entry name" value="Kinase-like_dom_sf"/>
</dbReference>
<evidence type="ECO:0000313" key="3">
    <source>
        <dbReference type="EMBL" id="BFO21427.1"/>
    </source>
</evidence>
<feature type="domain" description="Protein kinase" evidence="2">
    <location>
        <begin position="9"/>
        <end position="239"/>
    </location>
</feature>
<dbReference type="SUPFAM" id="SSF56112">
    <property type="entry name" value="Protein kinase-like (PK-like)"/>
    <property type="match status" value="1"/>
</dbReference>
<reference evidence="3" key="1">
    <citation type="submission" date="2024-06" db="EMBL/GenBank/DDBJ databases">
        <authorList>
            <consortium name="consrtm"/>
            <person name="Uemura M."/>
            <person name="Terahara T."/>
        </authorList>
    </citation>
    <scope>NUCLEOTIDE SEQUENCE</scope>
    <source>
        <strain evidence="3">KM77-8</strain>
    </source>
</reference>
<feature type="compositionally biased region" description="Basic residues" evidence="1">
    <location>
        <begin position="213"/>
        <end position="229"/>
    </location>
</feature>
<feature type="region of interest" description="Disordered" evidence="1">
    <location>
        <begin position="189"/>
        <end position="239"/>
    </location>
</feature>
<accession>A0AAT9HV89</accession>
<evidence type="ECO:0000259" key="2">
    <source>
        <dbReference type="PROSITE" id="PS50011"/>
    </source>
</evidence>
<sequence>MTEKAIGEFSRLRPVGEGPLGYTYRGIAPDGSFWAVKELHPDWGPPRETWQRVEEVLWRFRQLRESPNRTVHRHTVSTVGGYDHGTDRAWVATRWLGADTVTEGSHPPPPAVSLAHALASGPPLPPGAALYLMWQLSNLARQLDTLGLTLAGLKPSNLFLTADGVVVVDLHLALRLRSLLRGTAPASAVPVGRRGMAGAGTPPGGRHPAARVQHLRAGRGQRLRLHRRTPSPPTTSSTP</sequence>
<reference evidence="3" key="2">
    <citation type="submission" date="2024-07" db="EMBL/GenBank/DDBJ databases">
        <title>Streptomyces haneummycinica sp. nov., a new antibiotic-producing actinobacterium isolated from marine sediment.</title>
        <authorList>
            <person name="Uemura M."/>
            <person name="Hamada M."/>
            <person name="Hirano S."/>
            <person name="Kobayashi K."/>
            <person name="Ohshiro T."/>
            <person name="Kobayashi T."/>
            <person name="Terahara T."/>
        </authorList>
    </citation>
    <scope>NUCLEOTIDE SEQUENCE</scope>
    <source>
        <strain evidence="3">KM77-8</strain>
    </source>
</reference>
<gene>
    <name evidence="3" type="ORF">SHKM778_78150</name>
</gene>
<protein>
    <recommendedName>
        <fullName evidence="2">Protein kinase domain-containing protein</fullName>
    </recommendedName>
</protein>
<dbReference type="GO" id="GO:0005524">
    <property type="term" value="F:ATP binding"/>
    <property type="evidence" value="ECO:0007669"/>
    <property type="project" value="InterPro"/>
</dbReference>
<dbReference type="EMBL" id="AP035768">
    <property type="protein sequence ID" value="BFO21427.1"/>
    <property type="molecule type" value="Genomic_DNA"/>
</dbReference>
<organism evidence="3">
    <name type="scientific">Streptomyces haneummycinicus</name>
    <dbReference type="NCBI Taxonomy" id="3074435"/>
    <lineage>
        <taxon>Bacteria</taxon>
        <taxon>Bacillati</taxon>
        <taxon>Actinomycetota</taxon>
        <taxon>Actinomycetes</taxon>
        <taxon>Kitasatosporales</taxon>
        <taxon>Streptomycetaceae</taxon>
        <taxon>Streptomyces</taxon>
    </lineage>
</organism>